<dbReference type="InterPro" id="IPR002876">
    <property type="entry name" value="Transcrip_reg_TACO1-like"/>
</dbReference>
<evidence type="ECO:0000256" key="4">
    <source>
        <dbReference type="ARBA" id="ARBA00023163"/>
    </source>
</evidence>
<protein>
    <recommendedName>
        <fullName evidence="6">TACO1/YebC-like N-terminal domain-containing protein</fullName>
    </recommendedName>
</protein>
<dbReference type="PANTHER" id="PTHR12532:SF6">
    <property type="entry name" value="TRANSCRIPTIONAL REGULATORY PROTEIN YEBC-RELATED"/>
    <property type="match status" value="1"/>
</dbReference>
<evidence type="ECO:0000259" key="6">
    <source>
        <dbReference type="Pfam" id="PF20772"/>
    </source>
</evidence>
<dbReference type="SUPFAM" id="SSF75625">
    <property type="entry name" value="YebC-like"/>
    <property type="match status" value="1"/>
</dbReference>
<evidence type="ECO:0000313" key="7">
    <source>
        <dbReference type="EMBL" id="BDT04841.1"/>
    </source>
</evidence>
<evidence type="ECO:0000256" key="5">
    <source>
        <dbReference type="SAM" id="MobiDB-lite"/>
    </source>
</evidence>
<dbReference type="InterPro" id="IPR049083">
    <property type="entry name" value="TACO1_YebC_N"/>
</dbReference>
<dbReference type="PANTHER" id="PTHR12532">
    <property type="entry name" value="TRANSLATIONAL ACTIVATOR OF CYTOCHROME C OXIDASE 1"/>
    <property type="match status" value="1"/>
</dbReference>
<dbReference type="Proteomes" id="UP001163387">
    <property type="component" value="Chromosome"/>
</dbReference>
<keyword evidence="4" id="KW-0804">Transcription</keyword>
<dbReference type="InterPro" id="IPR029072">
    <property type="entry name" value="YebC-like"/>
</dbReference>
<sequence length="56" mass="6402">MAGHSQYPNIKHRKDAQDNKRGKIFQKLSREIYVAVKLGGANVENNPRLKLMLEPV</sequence>
<dbReference type="Gene3D" id="1.10.10.200">
    <property type="match status" value="1"/>
</dbReference>
<evidence type="ECO:0000256" key="3">
    <source>
        <dbReference type="ARBA" id="ARBA00023125"/>
    </source>
</evidence>
<evidence type="ECO:0000256" key="1">
    <source>
        <dbReference type="ARBA" id="ARBA00022490"/>
    </source>
</evidence>
<keyword evidence="8" id="KW-1185">Reference proteome</keyword>
<feature type="region of interest" description="Disordered" evidence="5">
    <location>
        <begin position="1"/>
        <end position="22"/>
    </location>
</feature>
<evidence type="ECO:0000313" key="8">
    <source>
        <dbReference type="Proteomes" id="UP001163387"/>
    </source>
</evidence>
<keyword evidence="1" id="KW-0963">Cytoplasm</keyword>
<dbReference type="Pfam" id="PF20772">
    <property type="entry name" value="TACO1_YebC_N"/>
    <property type="match status" value="1"/>
</dbReference>
<keyword evidence="2" id="KW-0805">Transcription regulation</keyword>
<proteinExistence type="predicted"/>
<organism evidence="7 8">
    <name type="scientific">Spiroplasma ixodetis</name>
    <dbReference type="NCBI Taxonomy" id="2141"/>
    <lineage>
        <taxon>Bacteria</taxon>
        <taxon>Bacillati</taxon>
        <taxon>Mycoplasmatota</taxon>
        <taxon>Mollicutes</taxon>
        <taxon>Entomoplasmatales</taxon>
        <taxon>Spiroplasmataceae</taxon>
        <taxon>Spiroplasma</taxon>
    </lineage>
</organism>
<name>A0ABM8BYC6_9MOLU</name>
<dbReference type="InterPro" id="IPR017856">
    <property type="entry name" value="Integrase-like_N"/>
</dbReference>
<dbReference type="EMBL" id="AP026933">
    <property type="protein sequence ID" value="BDT04841.1"/>
    <property type="molecule type" value="Genomic_DNA"/>
</dbReference>
<feature type="domain" description="TACO1/YebC-like N-terminal" evidence="6">
    <location>
        <begin position="6"/>
        <end position="54"/>
    </location>
</feature>
<gene>
    <name evidence="7" type="ORF">SHM_24870</name>
</gene>
<evidence type="ECO:0000256" key="2">
    <source>
        <dbReference type="ARBA" id="ARBA00023015"/>
    </source>
</evidence>
<keyword evidence="3" id="KW-0238">DNA-binding</keyword>
<reference evidence="7 8" key="1">
    <citation type="journal article" date="2022" name="Front. Microbiol.">
        <title>Male-killing mechanisms vary between Spiroplasma species.</title>
        <authorList>
            <person name="Arai H."/>
            <person name="Inoue M."/>
            <person name="Kageyama D."/>
        </authorList>
    </citation>
    <scope>NUCLEOTIDE SEQUENCE [LARGE SCALE GENOMIC DNA]</scope>
    <source>
        <strain evidence="8">sHm</strain>
    </source>
</reference>
<accession>A0ABM8BYC6</accession>